<organism evidence="1 2">
    <name type="scientific">Methanopyrus kandleri</name>
    <dbReference type="NCBI Taxonomy" id="2320"/>
    <lineage>
        <taxon>Archaea</taxon>
        <taxon>Methanobacteriati</taxon>
        <taxon>Methanobacteriota</taxon>
        <taxon>Methanomada group</taxon>
        <taxon>Methanopyri</taxon>
        <taxon>Methanopyrales</taxon>
        <taxon>Methanopyraceae</taxon>
        <taxon>Methanopyrus</taxon>
    </lineage>
</organism>
<dbReference type="Pfam" id="PF01136">
    <property type="entry name" value="Peptidase_U32"/>
    <property type="match status" value="1"/>
</dbReference>
<proteinExistence type="predicted"/>
<dbReference type="InterPro" id="IPR001539">
    <property type="entry name" value="Peptidase_U32"/>
</dbReference>
<accession>A0A832THM1</accession>
<dbReference type="PANTHER" id="PTHR30217">
    <property type="entry name" value="PEPTIDASE U32 FAMILY"/>
    <property type="match status" value="1"/>
</dbReference>
<evidence type="ECO:0000313" key="1">
    <source>
        <dbReference type="EMBL" id="HII70844.1"/>
    </source>
</evidence>
<dbReference type="PANTHER" id="PTHR30217:SF10">
    <property type="entry name" value="23S RRNA 5-HYDROXYCYTIDINE C2501 SYNTHASE"/>
    <property type="match status" value="1"/>
</dbReference>
<dbReference type="InterPro" id="IPR051454">
    <property type="entry name" value="RNA/ubiquinone_mod_enzymes"/>
</dbReference>
<dbReference type="RefSeq" id="WP_011018391.1">
    <property type="nucleotide sequence ID" value="NZ_DUJS01000004.1"/>
</dbReference>
<dbReference type="Proteomes" id="UP000619545">
    <property type="component" value="Unassembled WGS sequence"/>
</dbReference>
<evidence type="ECO:0000313" key="2">
    <source>
        <dbReference type="Proteomes" id="UP000619545"/>
    </source>
</evidence>
<dbReference type="OMA" id="YHCPFKL"/>
<dbReference type="EMBL" id="DUJS01000004">
    <property type="protein sequence ID" value="HII70844.1"/>
    <property type="molecule type" value="Genomic_DNA"/>
</dbReference>
<dbReference type="AlphaFoldDB" id="A0A832THM1"/>
<reference evidence="1" key="1">
    <citation type="journal article" date="2020" name="bioRxiv">
        <title>A rank-normalized archaeal taxonomy based on genome phylogeny resolves widespread incomplete and uneven classifications.</title>
        <authorList>
            <person name="Rinke C."/>
            <person name="Chuvochina M."/>
            <person name="Mussig A.J."/>
            <person name="Chaumeil P.-A."/>
            <person name="Waite D.W."/>
            <person name="Whitman W.B."/>
            <person name="Parks D.H."/>
            <person name="Hugenholtz P."/>
        </authorList>
    </citation>
    <scope>NUCLEOTIDE SEQUENCE</scope>
    <source>
        <strain evidence="1">UBA8853</strain>
    </source>
</reference>
<protein>
    <submittedName>
        <fullName evidence="1">U32 family peptidase</fullName>
    </submittedName>
</protein>
<sequence length="340" mass="37848">MFSVPSPGDPALTDRLLRSLPTDRIETVYFGLPIAGTGRATPVQVDTDTATELAEVCHSYSVEPEAVINPLCTADVVCSRNAFAEFERTLDDLDDAGIERLVLSDPLMIHAAVERGFRVSVSCVVEVNTPERARYFDEIGVEEITLDTNVNRRLDTIEAIASEVSARLRIIVNEGCLPDCPYRASHFCLFSHATRPGEEVAEDPYFVRCISERVNNPTLIIKSPFVRPEDLSVYMDLGVRAFKIAGRANSITWIRRAVRAYLRGRYDGNLLDILDCPTVLRHLYHVDNRELDGFLKRVGRCDRRCSKCGFCAELAERAVEPLGGLEDAEVEPARTGRVTA</sequence>
<gene>
    <name evidence="1" type="ORF">HA336_06405</name>
</gene>
<dbReference type="GeneID" id="1477321"/>
<name>A0A832THM1_9EURY</name>
<comment type="caution">
    <text evidence="1">The sequence shown here is derived from an EMBL/GenBank/DDBJ whole genome shotgun (WGS) entry which is preliminary data.</text>
</comment>